<protein>
    <recommendedName>
        <fullName evidence="4">DUF7732 domain-containing protein</fullName>
    </recommendedName>
</protein>
<feature type="region of interest" description="Disordered" evidence="1">
    <location>
        <begin position="34"/>
        <end position="105"/>
    </location>
</feature>
<evidence type="ECO:0000256" key="1">
    <source>
        <dbReference type="SAM" id="MobiDB-lite"/>
    </source>
</evidence>
<comment type="caution">
    <text evidence="5">The sequence shown here is derived from an EMBL/GenBank/DDBJ whole genome shotgun (WGS) entry which is preliminary data.</text>
</comment>
<evidence type="ECO:0000256" key="2">
    <source>
        <dbReference type="SAM" id="Phobius"/>
    </source>
</evidence>
<keyword evidence="6" id="KW-1185">Reference proteome</keyword>
<proteinExistence type="predicted"/>
<keyword evidence="2" id="KW-0812">Transmembrane</keyword>
<keyword evidence="2" id="KW-0472">Membrane</keyword>
<dbReference type="Pfam" id="PF24866">
    <property type="entry name" value="DUF7732"/>
    <property type="match status" value="1"/>
</dbReference>
<feature type="signal peptide" evidence="3">
    <location>
        <begin position="1"/>
        <end position="20"/>
    </location>
</feature>
<dbReference type="STRING" id="268505.A0A2A9P8R1"/>
<dbReference type="PANTHER" id="PTHR42091">
    <property type="entry name" value="CONSERVED GLYCINE-RICH PROTEIN (AFU_ORTHOLOGUE AFUA_7G02440)"/>
    <property type="match status" value="1"/>
</dbReference>
<dbReference type="InterPro" id="IPR056634">
    <property type="entry name" value="DUF7732"/>
</dbReference>
<dbReference type="PANTHER" id="PTHR42091:SF1">
    <property type="entry name" value="CONSERVED GLYCINE-RICH PROTEIN (AFU_ORTHOLOGUE AFUA_7G02440)"/>
    <property type="match status" value="1"/>
</dbReference>
<evidence type="ECO:0000313" key="6">
    <source>
        <dbReference type="Proteomes" id="UP000037136"/>
    </source>
</evidence>
<evidence type="ECO:0000256" key="3">
    <source>
        <dbReference type="SAM" id="SignalP"/>
    </source>
</evidence>
<feature type="compositionally biased region" description="Polar residues" evidence="1">
    <location>
        <begin position="81"/>
        <end position="91"/>
    </location>
</feature>
<sequence>MRVDLALLLALCLGDTVALALDAATSRNLLYRRRGGGAAGGGGRGAGGGGGSGRGAGGGRGSTTGGGGRGAGGGGGGSSRPNTTPTSNLGGTSRGGSGPKPSFGGGRFYGGGGRVPYRAGAISPLGIAPFFLVGTALAFWPGLWLHGAHLYPYSYVHQYHNASSGRDESAKVLCGCDEFEVCGCDENDDKAFYDGLIGNGSYDALNKSVIDVGEFRGQKTLFINGTLPNGTTADGPDSAGASLSAVFTAVASALWMAIFAALFL</sequence>
<dbReference type="OrthoDB" id="5425547at2759"/>
<dbReference type="Proteomes" id="UP000037136">
    <property type="component" value="Unassembled WGS sequence"/>
</dbReference>
<evidence type="ECO:0000313" key="5">
    <source>
        <dbReference type="EMBL" id="PFH57698.1"/>
    </source>
</evidence>
<reference evidence="5 6" key="1">
    <citation type="journal article" date="2015" name="BMC Genomics">
        <title>Gene expression during zombie ant biting behavior reflects the complexity underlying fungal parasitic behavioral manipulation.</title>
        <authorList>
            <person name="de Bekker C."/>
            <person name="Ohm R.A."/>
            <person name="Loreto R.G."/>
            <person name="Sebastian A."/>
            <person name="Albert I."/>
            <person name="Merrow M."/>
            <person name="Brachmann A."/>
            <person name="Hughes D.P."/>
        </authorList>
    </citation>
    <scope>NUCLEOTIDE SEQUENCE [LARGE SCALE GENOMIC DNA]</scope>
    <source>
        <strain evidence="5 6">SC16a</strain>
    </source>
</reference>
<keyword evidence="2" id="KW-1133">Transmembrane helix</keyword>
<feature type="compositionally biased region" description="Gly residues" evidence="1">
    <location>
        <begin position="92"/>
        <end position="105"/>
    </location>
</feature>
<name>A0A2A9P8R1_OPHUN</name>
<keyword evidence="3" id="KW-0732">Signal</keyword>
<feature type="compositionally biased region" description="Gly residues" evidence="1">
    <location>
        <begin position="36"/>
        <end position="78"/>
    </location>
</feature>
<gene>
    <name evidence="5" type="ORF">XA68_14677</name>
</gene>
<reference evidence="5 6" key="2">
    <citation type="journal article" date="2017" name="Sci. Rep.">
        <title>Ant-infecting Ophiocordyceps genomes reveal a high diversity of potential behavioral manipulation genes and a possible major role for enterotoxins.</title>
        <authorList>
            <person name="de Bekker C."/>
            <person name="Ohm R.A."/>
            <person name="Evans H.C."/>
            <person name="Brachmann A."/>
            <person name="Hughes D.P."/>
        </authorList>
    </citation>
    <scope>NUCLEOTIDE SEQUENCE [LARGE SCALE GENOMIC DNA]</scope>
    <source>
        <strain evidence="5 6">SC16a</strain>
    </source>
</reference>
<feature type="transmembrane region" description="Helical" evidence="2">
    <location>
        <begin position="241"/>
        <end position="263"/>
    </location>
</feature>
<organism evidence="5 6">
    <name type="scientific">Ophiocordyceps unilateralis</name>
    <name type="common">Zombie-ant fungus</name>
    <name type="synonym">Torrubia unilateralis</name>
    <dbReference type="NCBI Taxonomy" id="268505"/>
    <lineage>
        <taxon>Eukaryota</taxon>
        <taxon>Fungi</taxon>
        <taxon>Dikarya</taxon>
        <taxon>Ascomycota</taxon>
        <taxon>Pezizomycotina</taxon>
        <taxon>Sordariomycetes</taxon>
        <taxon>Hypocreomycetidae</taxon>
        <taxon>Hypocreales</taxon>
        <taxon>Ophiocordycipitaceae</taxon>
        <taxon>Ophiocordyceps</taxon>
    </lineage>
</organism>
<dbReference type="AlphaFoldDB" id="A0A2A9P8R1"/>
<feature type="domain" description="DUF7732" evidence="4">
    <location>
        <begin position="108"/>
        <end position="231"/>
    </location>
</feature>
<feature type="chain" id="PRO_5012857640" description="DUF7732 domain-containing protein" evidence="3">
    <location>
        <begin position="21"/>
        <end position="264"/>
    </location>
</feature>
<evidence type="ECO:0000259" key="4">
    <source>
        <dbReference type="Pfam" id="PF24866"/>
    </source>
</evidence>
<accession>A0A2A9P8R1</accession>
<dbReference type="EMBL" id="LAZP02000375">
    <property type="protein sequence ID" value="PFH57698.1"/>
    <property type="molecule type" value="Genomic_DNA"/>
</dbReference>